<protein>
    <submittedName>
        <fullName evidence="4">Exonuclease SbcD</fullName>
    </submittedName>
</protein>
<organism evidence="4 5">
    <name type="scientific">Psychrobacter frigidicola</name>
    <dbReference type="NCBI Taxonomy" id="45611"/>
    <lineage>
        <taxon>Bacteria</taxon>
        <taxon>Pseudomonadati</taxon>
        <taxon>Pseudomonadota</taxon>
        <taxon>Gammaproteobacteria</taxon>
        <taxon>Moraxellales</taxon>
        <taxon>Moraxellaceae</taxon>
        <taxon>Psychrobacter</taxon>
    </lineage>
</organism>
<evidence type="ECO:0000313" key="4">
    <source>
        <dbReference type="EMBL" id="TXD97763.1"/>
    </source>
</evidence>
<dbReference type="Gene3D" id="3.40.50.300">
    <property type="entry name" value="P-loop containing nucleotide triphosphate hydrolases"/>
    <property type="match status" value="2"/>
</dbReference>
<keyword evidence="4" id="KW-0378">Hydrolase</keyword>
<keyword evidence="4" id="KW-0540">Nuclease</keyword>
<feature type="coiled-coil region" evidence="1">
    <location>
        <begin position="753"/>
        <end position="794"/>
    </location>
</feature>
<dbReference type="GO" id="GO:0006302">
    <property type="term" value="P:double-strand break repair"/>
    <property type="evidence" value="ECO:0007669"/>
    <property type="project" value="InterPro"/>
</dbReference>
<accession>A0A5C7AAC1</accession>
<feature type="region of interest" description="Disordered" evidence="2">
    <location>
        <begin position="301"/>
        <end position="322"/>
    </location>
</feature>
<dbReference type="GO" id="GO:0016887">
    <property type="term" value="F:ATP hydrolysis activity"/>
    <property type="evidence" value="ECO:0007669"/>
    <property type="project" value="InterPro"/>
</dbReference>
<dbReference type="Proteomes" id="UP000321903">
    <property type="component" value="Unassembled WGS sequence"/>
</dbReference>
<dbReference type="InterPro" id="IPR038729">
    <property type="entry name" value="Rad50/SbcC_AAA"/>
</dbReference>
<feature type="compositionally biased region" description="Basic and acidic residues" evidence="2">
    <location>
        <begin position="301"/>
        <end position="310"/>
    </location>
</feature>
<name>A0A5C7AAC1_9GAMM</name>
<evidence type="ECO:0000256" key="2">
    <source>
        <dbReference type="SAM" id="MobiDB-lite"/>
    </source>
</evidence>
<evidence type="ECO:0000256" key="1">
    <source>
        <dbReference type="SAM" id="Coils"/>
    </source>
</evidence>
<feature type="coiled-coil region" evidence="1">
    <location>
        <begin position="950"/>
        <end position="1018"/>
    </location>
</feature>
<evidence type="ECO:0000313" key="5">
    <source>
        <dbReference type="Proteomes" id="UP000321903"/>
    </source>
</evidence>
<sequence length="1334" mass="149202">MRLIELRLKNLNSLKGEWHIDFTDPAFVNEGIFAITGQTGAGKTTILDAICLALYSQTPRLGDITASSNEMMTQGTGECSAEVIIEISGKHYRCFWYQHRAHKKAKGNLLPIRHEISDVETGDILEDAKSKTTPFIKDLIGMDFSQFTRSIMLAQGGFAAFLKSETWERAAILEKITGTAIYAQISKNVFEKKRDMEHKLAKLQAGVDSLPLLSAEDEAQLIIDLQTQQSLQKKQRQDFDTVTKQLGWLEDVAQLKQSLAQNLTTLTSATQDEQDFIPNALRLNAANKALEIESAFQALTHSRDTSKQLKNEQQGLLDKTSTQTTLLEKSTANFDAANTSESQLANELRDTQPIIDNVRQLDAKIQQHIHTLAADNQRKNTLTSSIQRLSQEISSHQSAEQDIKSELTCIASYLSERSALNNIDSDIITFNNNCTRMKSLLQINIQSSDNKQAYQNANSKLQKQLSTLNQQQEADDKIIGEKQHAFKELQYQQSVLLQDKSLNGLRAHIDYIDALMQHNEQVRLGLQQLADVSEKITIVSKAVPDIQRALSALKDTIARHESDIKGAKNQRQDKQYYLEALQKVANLENYIIELQDGTPCPLCGALEHPYGDEHPLLDSHDSQHETSLTEQTREQIANIDTRIDNMTHELSDSQGQYAGKQNQLQHENNQLAILRMQAQTLCTDINSHIKNDINAISVAMSSSANDTAINTIVQTIKDMSNEILPIVAQHLAGDVVDSIGTDQQLLSHLLSTVNDTKSALNQEKENIKTTLNQYDSLTQKLSETTKTLDNAQKQQQHYYNDNNKITTDIKLNTQRIDDIDNVLQASFVELTTVTAAVATVVETYPADKYQNHLSKISNKGLSDGVITDSSPIKDTLLILNSSVQDKKIVNQQDSDAHIGYLRQFSLGLTQLKQYFHTQKDNTQTLQTESGKLSTLIETKQVQLNNENTALNKLNNGIEEQTTALKQLQGDRTQKFADKNPDKESNRLHEALDNAKSKKVEAQRQLDNSEQALLQLRSRTQQLSTDLIRISSTLNTQESGFSSLLMQSQFATETDFFNARLPKATRDSLQQQYASIEQSLNHANMQLKQTQHTLDEKVTLALTELTDENRDSLASKHTELTLETEQRLGTIGAIKQRLRDNEKQKMAQTTQNIAINAQKEALQVWQQLDELIGSSSGKKYRNFAQGLTFKIMIDHANIQLEKMSNRYLLTPDITNPLELNVIDNYQGGDVRSTKNLSGGEGFIISLALALGLSQMASQNTRVDSLFLDEGFGTLDEESLDIALDTLTNLQQEGKIIGIISHVQALKARIFTQIHVKKLSGGFSEITGQGCHKIAS</sequence>
<dbReference type="GO" id="GO:0004527">
    <property type="term" value="F:exonuclease activity"/>
    <property type="evidence" value="ECO:0007669"/>
    <property type="project" value="UniProtKB-KW"/>
</dbReference>
<keyword evidence="1" id="KW-0175">Coiled coil</keyword>
<dbReference type="Pfam" id="PF13558">
    <property type="entry name" value="SbcC_Walker_B"/>
    <property type="match status" value="1"/>
</dbReference>
<dbReference type="SUPFAM" id="SSF52540">
    <property type="entry name" value="P-loop containing nucleoside triphosphate hydrolases"/>
    <property type="match status" value="2"/>
</dbReference>
<dbReference type="RefSeq" id="WP_147221574.1">
    <property type="nucleotide sequence ID" value="NZ_CAJGYY010000001.1"/>
</dbReference>
<keyword evidence="5" id="KW-1185">Reference proteome</keyword>
<feature type="compositionally biased region" description="Polar residues" evidence="2">
    <location>
        <begin position="311"/>
        <end position="322"/>
    </location>
</feature>
<proteinExistence type="predicted"/>
<dbReference type="OrthoDB" id="9795626at2"/>
<comment type="caution">
    <text evidence="4">The sequence shown here is derived from an EMBL/GenBank/DDBJ whole genome shotgun (WGS) entry which is preliminary data.</text>
</comment>
<dbReference type="PANTHER" id="PTHR32114">
    <property type="entry name" value="ABC TRANSPORTER ABCH.3"/>
    <property type="match status" value="1"/>
</dbReference>
<gene>
    <name evidence="4" type="ORF">ES754_01955</name>
</gene>
<dbReference type="InterPro" id="IPR027417">
    <property type="entry name" value="P-loop_NTPase"/>
</dbReference>
<feature type="domain" description="Rad50/SbcC-type AAA" evidence="3">
    <location>
        <begin position="5"/>
        <end position="205"/>
    </location>
</feature>
<evidence type="ECO:0000259" key="3">
    <source>
        <dbReference type="Pfam" id="PF13476"/>
    </source>
</evidence>
<keyword evidence="4" id="KW-0269">Exonuclease</keyword>
<dbReference type="Pfam" id="PF13476">
    <property type="entry name" value="AAA_23"/>
    <property type="match status" value="1"/>
</dbReference>
<dbReference type="EMBL" id="VORZ01000001">
    <property type="protein sequence ID" value="TXD97763.1"/>
    <property type="molecule type" value="Genomic_DNA"/>
</dbReference>
<reference evidence="4 5" key="1">
    <citation type="submission" date="2019-08" db="EMBL/GenBank/DDBJ databases">
        <title>Genome sequence of Psychrobacter frigidicola ACAM304 (type strain).</title>
        <authorList>
            <person name="Bowman J.P."/>
        </authorList>
    </citation>
    <scope>NUCLEOTIDE SEQUENCE [LARGE SCALE GENOMIC DNA]</scope>
    <source>
        <strain evidence="4 5">ACAM 304</strain>
    </source>
</reference>
<dbReference type="PANTHER" id="PTHR32114:SF2">
    <property type="entry name" value="ABC TRANSPORTER ABCH.3"/>
    <property type="match status" value="1"/>
</dbReference>